<dbReference type="AlphaFoldDB" id="A0A382SXX8"/>
<gene>
    <name evidence="2" type="ORF">METZ01_LOCUS367608</name>
</gene>
<dbReference type="SUPFAM" id="SSF53335">
    <property type="entry name" value="S-adenosyl-L-methionine-dependent methyltransferases"/>
    <property type="match status" value="1"/>
</dbReference>
<sequence length="228" mass="25110">PLITSLKLGQGMTVADYGCGPGFMAMEIARRVGPTGKVYGLDINHQFLERAAQRGRDEGITHLQFIHLDRASLAVHSLDRLFCKNVLEYVPDLQKTLTEQFSLLRPGGLMEIIDSDWGFVIVEPWGEEITRAFFAAAAPAFKEPHIGRKLYAALRQVGYENINVQISATADTSGGGIGVIKNMASYIRQFDALPGNQLGQMLAQLEQAITDRAFCFVLPQFVITAIKP</sequence>
<dbReference type="PANTHER" id="PTHR43861">
    <property type="entry name" value="TRANS-ACONITATE 2-METHYLTRANSFERASE-RELATED"/>
    <property type="match status" value="1"/>
</dbReference>
<organism evidence="2">
    <name type="scientific">marine metagenome</name>
    <dbReference type="NCBI Taxonomy" id="408172"/>
    <lineage>
        <taxon>unclassified sequences</taxon>
        <taxon>metagenomes</taxon>
        <taxon>ecological metagenomes</taxon>
    </lineage>
</organism>
<dbReference type="Pfam" id="PF13847">
    <property type="entry name" value="Methyltransf_31"/>
    <property type="match status" value="1"/>
</dbReference>
<dbReference type="EMBL" id="UINC01132434">
    <property type="protein sequence ID" value="SVD14754.1"/>
    <property type="molecule type" value="Genomic_DNA"/>
</dbReference>
<proteinExistence type="predicted"/>
<reference evidence="2" key="1">
    <citation type="submission" date="2018-05" db="EMBL/GenBank/DDBJ databases">
        <authorList>
            <person name="Lanie J.A."/>
            <person name="Ng W.-L."/>
            <person name="Kazmierczak K.M."/>
            <person name="Andrzejewski T.M."/>
            <person name="Davidsen T.M."/>
            <person name="Wayne K.J."/>
            <person name="Tettelin H."/>
            <person name="Glass J.I."/>
            <person name="Rusch D."/>
            <person name="Podicherti R."/>
            <person name="Tsui H.-C.T."/>
            <person name="Winkler M.E."/>
        </authorList>
    </citation>
    <scope>NUCLEOTIDE SEQUENCE</scope>
</reference>
<accession>A0A382SXX8</accession>
<feature type="domain" description="Methyltransferase" evidence="1">
    <location>
        <begin position="10"/>
        <end position="116"/>
    </location>
</feature>
<dbReference type="Gene3D" id="3.40.50.150">
    <property type="entry name" value="Vaccinia Virus protein VP39"/>
    <property type="match status" value="1"/>
</dbReference>
<protein>
    <recommendedName>
        <fullName evidence="1">Methyltransferase domain-containing protein</fullName>
    </recommendedName>
</protein>
<evidence type="ECO:0000259" key="1">
    <source>
        <dbReference type="Pfam" id="PF13847"/>
    </source>
</evidence>
<feature type="non-terminal residue" evidence="2">
    <location>
        <position position="1"/>
    </location>
</feature>
<evidence type="ECO:0000313" key="2">
    <source>
        <dbReference type="EMBL" id="SVD14754.1"/>
    </source>
</evidence>
<dbReference type="InterPro" id="IPR029063">
    <property type="entry name" value="SAM-dependent_MTases_sf"/>
</dbReference>
<name>A0A382SXX8_9ZZZZ</name>
<dbReference type="InterPro" id="IPR025714">
    <property type="entry name" value="Methyltranfer_dom"/>
</dbReference>
<dbReference type="CDD" id="cd02440">
    <property type="entry name" value="AdoMet_MTases"/>
    <property type="match status" value="1"/>
</dbReference>
<dbReference type="PANTHER" id="PTHR43861:SF1">
    <property type="entry name" value="TRANS-ACONITATE 2-METHYLTRANSFERASE"/>
    <property type="match status" value="1"/>
</dbReference>